<dbReference type="GO" id="GO:0005047">
    <property type="term" value="F:signal recognition particle binding"/>
    <property type="evidence" value="ECO:0007669"/>
    <property type="project" value="TreeGrafter"/>
</dbReference>
<feature type="binding site" evidence="9">
    <location>
        <begin position="245"/>
        <end position="248"/>
    </location>
    <ligand>
        <name>GTP</name>
        <dbReference type="ChEBI" id="CHEBI:37565"/>
    </ligand>
</feature>
<dbReference type="InterPro" id="IPR042101">
    <property type="entry name" value="SRP54_N_sf"/>
</dbReference>
<dbReference type="GO" id="GO:0005737">
    <property type="term" value="C:cytoplasm"/>
    <property type="evidence" value="ECO:0007669"/>
    <property type="project" value="UniProtKB-SubCell"/>
</dbReference>
<dbReference type="InterPro" id="IPR004390">
    <property type="entry name" value="SR_rcpt_FtsY"/>
</dbReference>
<comment type="subunit">
    <text evidence="9">Part of the signal recognition particle protein translocation system, which is composed of SRP and FtsY.</text>
</comment>
<proteinExistence type="inferred from homology"/>
<accession>A0A7C6ED57</accession>
<dbReference type="PANTHER" id="PTHR43134">
    <property type="entry name" value="SIGNAL RECOGNITION PARTICLE RECEPTOR SUBUNIT ALPHA"/>
    <property type="match status" value="1"/>
</dbReference>
<keyword evidence="1 9" id="KW-1003">Cell membrane</keyword>
<keyword evidence="2 9" id="KW-0963">Cytoplasm</keyword>
<sequence length="294" mass="32387">MKSFWEQIKASLKQTRDRLRQFLKSENIEDIEAALLGADVGVSATQYLLEKIKAESNKTLALKREITNLLSSTTDRSRFTVTVHGSPLRLKPEIIMVVGVNGSGKTTTIGKLAYRLKEQGKKVLIAASDTYRDAAVSQLKIWAERAGVEIVTSEQGQDAAAVAFDAIKKAQAKEFDIVLVDTAGRLHSRKDLMEEAKKIRRTIARLKPQAPDEIWLVLDATVGQNGINQAKIFHQELGLTGIIVTKLDGTAKGGVLIPIVRELNLPIRYLGTGENIFDLTEFSAQAFAEGLFQD</sequence>
<dbReference type="AlphaFoldDB" id="A0A7C6ED57"/>
<keyword evidence="7 9" id="KW-0675">Receptor</keyword>
<keyword evidence="4 9" id="KW-0378">Hydrolase</keyword>
<dbReference type="GO" id="GO:0006614">
    <property type="term" value="P:SRP-dependent cotranslational protein targeting to membrane"/>
    <property type="evidence" value="ECO:0007669"/>
    <property type="project" value="InterPro"/>
</dbReference>
<dbReference type="SMART" id="SM00963">
    <property type="entry name" value="SRP54_N"/>
    <property type="match status" value="1"/>
</dbReference>
<comment type="similarity">
    <text evidence="9">Belongs to the GTP-binding SRP family. FtsY subfamily.</text>
</comment>
<dbReference type="InterPro" id="IPR036225">
    <property type="entry name" value="SRP/SRP_N"/>
</dbReference>
<gene>
    <name evidence="9 11" type="primary">ftsY</name>
    <name evidence="11" type="ORF">ENW73_05990</name>
</gene>
<dbReference type="InterPro" id="IPR027417">
    <property type="entry name" value="P-loop_NTPase"/>
</dbReference>
<evidence type="ECO:0000256" key="7">
    <source>
        <dbReference type="ARBA" id="ARBA00023170"/>
    </source>
</evidence>
<dbReference type="NCBIfam" id="TIGR00064">
    <property type="entry name" value="ftsY"/>
    <property type="match status" value="1"/>
</dbReference>
<feature type="domain" description="SRP54-type proteins GTP-binding" evidence="10">
    <location>
        <begin position="266"/>
        <end position="279"/>
    </location>
</feature>
<keyword evidence="3 9" id="KW-0547">Nucleotide-binding</keyword>
<keyword evidence="6 9" id="KW-0472">Membrane</keyword>
<dbReference type="InterPro" id="IPR000897">
    <property type="entry name" value="SRP54_GTPase_dom"/>
</dbReference>
<dbReference type="InterPro" id="IPR003593">
    <property type="entry name" value="AAA+_ATPase"/>
</dbReference>
<reference evidence="11" key="1">
    <citation type="journal article" date="2020" name="mSystems">
        <title>Genome- and Community-Level Interaction Insights into Carbon Utilization and Element Cycling Functions of Hydrothermarchaeota in Hydrothermal Sediment.</title>
        <authorList>
            <person name="Zhou Z."/>
            <person name="Liu Y."/>
            <person name="Xu W."/>
            <person name="Pan J."/>
            <person name="Luo Z.H."/>
            <person name="Li M."/>
        </authorList>
    </citation>
    <scope>NUCLEOTIDE SEQUENCE [LARGE SCALE GENOMIC DNA]</scope>
    <source>
        <strain evidence="11">SpSt-876</strain>
    </source>
</reference>
<dbReference type="EC" id="3.6.5.4" evidence="9"/>
<organism evidence="11">
    <name type="scientific">candidate division WOR-3 bacterium</name>
    <dbReference type="NCBI Taxonomy" id="2052148"/>
    <lineage>
        <taxon>Bacteria</taxon>
        <taxon>Bacteria division WOR-3</taxon>
    </lineage>
</organism>
<comment type="catalytic activity">
    <reaction evidence="8 9">
        <text>GTP + H2O = GDP + phosphate + H(+)</text>
        <dbReference type="Rhea" id="RHEA:19669"/>
        <dbReference type="ChEBI" id="CHEBI:15377"/>
        <dbReference type="ChEBI" id="CHEBI:15378"/>
        <dbReference type="ChEBI" id="CHEBI:37565"/>
        <dbReference type="ChEBI" id="CHEBI:43474"/>
        <dbReference type="ChEBI" id="CHEBI:58189"/>
        <dbReference type="EC" id="3.6.5.4"/>
    </reaction>
</comment>
<comment type="caution">
    <text evidence="11">The sequence shown here is derived from an EMBL/GenBank/DDBJ whole genome shotgun (WGS) entry which is preliminary data.</text>
</comment>
<dbReference type="HAMAP" id="MF_00920">
    <property type="entry name" value="FtsY"/>
    <property type="match status" value="1"/>
</dbReference>
<dbReference type="SUPFAM" id="SSF52540">
    <property type="entry name" value="P-loop containing nucleoside triphosphate hydrolases"/>
    <property type="match status" value="1"/>
</dbReference>
<dbReference type="Pfam" id="PF02881">
    <property type="entry name" value="SRP54_N"/>
    <property type="match status" value="1"/>
</dbReference>
<comment type="subcellular location">
    <subcellularLocation>
        <location evidence="9">Cell membrane</location>
        <topology evidence="9">Peripheral membrane protein</topology>
        <orientation evidence="9">Cytoplasmic side</orientation>
    </subcellularLocation>
    <subcellularLocation>
        <location evidence="9">Cytoplasm</location>
    </subcellularLocation>
</comment>
<dbReference type="GO" id="GO:0005886">
    <property type="term" value="C:plasma membrane"/>
    <property type="evidence" value="ECO:0007669"/>
    <property type="project" value="UniProtKB-SubCell"/>
</dbReference>
<dbReference type="Gene3D" id="1.20.120.140">
    <property type="entry name" value="Signal recognition particle SRP54, nucleotide-binding domain"/>
    <property type="match status" value="1"/>
</dbReference>
<dbReference type="SUPFAM" id="SSF47364">
    <property type="entry name" value="Domain of the SRP/SRP receptor G-proteins"/>
    <property type="match status" value="1"/>
</dbReference>
<dbReference type="EMBL" id="DTLI01000143">
    <property type="protein sequence ID" value="HHS52399.1"/>
    <property type="molecule type" value="Genomic_DNA"/>
</dbReference>
<dbReference type="CDD" id="cd17874">
    <property type="entry name" value="FtsY"/>
    <property type="match status" value="1"/>
</dbReference>
<dbReference type="SMART" id="SM00382">
    <property type="entry name" value="AAA"/>
    <property type="match status" value="1"/>
</dbReference>
<evidence type="ECO:0000256" key="6">
    <source>
        <dbReference type="ARBA" id="ARBA00023136"/>
    </source>
</evidence>
<evidence type="ECO:0000256" key="4">
    <source>
        <dbReference type="ARBA" id="ARBA00022801"/>
    </source>
</evidence>
<evidence type="ECO:0000256" key="5">
    <source>
        <dbReference type="ARBA" id="ARBA00023134"/>
    </source>
</evidence>
<dbReference type="GO" id="GO:0005525">
    <property type="term" value="F:GTP binding"/>
    <property type="evidence" value="ECO:0007669"/>
    <property type="project" value="UniProtKB-UniRule"/>
</dbReference>
<feature type="binding site" evidence="9">
    <location>
        <begin position="181"/>
        <end position="185"/>
    </location>
    <ligand>
        <name>GTP</name>
        <dbReference type="ChEBI" id="CHEBI:37565"/>
    </ligand>
</feature>
<evidence type="ECO:0000256" key="8">
    <source>
        <dbReference type="ARBA" id="ARBA00048027"/>
    </source>
</evidence>
<dbReference type="Pfam" id="PF00448">
    <property type="entry name" value="SRP54"/>
    <property type="match status" value="1"/>
</dbReference>
<evidence type="ECO:0000256" key="9">
    <source>
        <dbReference type="HAMAP-Rule" id="MF_00920"/>
    </source>
</evidence>
<dbReference type="PROSITE" id="PS00300">
    <property type="entry name" value="SRP54"/>
    <property type="match status" value="1"/>
</dbReference>
<dbReference type="InterPro" id="IPR013822">
    <property type="entry name" value="Signal_recog_particl_SRP54_hlx"/>
</dbReference>
<dbReference type="SMART" id="SM00962">
    <property type="entry name" value="SRP54"/>
    <property type="match status" value="1"/>
</dbReference>
<keyword evidence="5 9" id="KW-0342">GTP-binding</keyword>
<evidence type="ECO:0000256" key="2">
    <source>
        <dbReference type="ARBA" id="ARBA00022490"/>
    </source>
</evidence>
<dbReference type="GO" id="GO:0003924">
    <property type="term" value="F:GTPase activity"/>
    <property type="evidence" value="ECO:0007669"/>
    <property type="project" value="UniProtKB-UniRule"/>
</dbReference>
<dbReference type="Gene3D" id="3.40.50.300">
    <property type="entry name" value="P-loop containing nucleotide triphosphate hydrolases"/>
    <property type="match status" value="1"/>
</dbReference>
<feature type="binding site" evidence="9">
    <location>
        <begin position="99"/>
        <end position="106"/>
    </location>
    <ligand>
        <name>GTP</name>
        <dbReference type="ChEBI" id="CHEBI:37565"/>
    </ligand>
</feature>
<comment type="function">
    <text evidence="9">Involved in targeting and insertion of nascent membrane proteins into the cytoplasmic membrane. Acts as a receptor for the complex formed by the signal recognition particle (SRP) and the ribosome-nascent chain (RNC).</text>
</comment>
<dbReference type="FunFam" id="3.40.50.300:FF:000053">
    <property type="entry name" value="Signal recognition particle receptor FtsY"/>
    <property type="match status" value="1"/>
</dbReference>
<dbReference type="PANTHER" id="PTHR43134:SF1">
    <property type="entry name" value="SIGNAL RECOGNITION PARTICLE RECEPTOR SUBUNIT ALPHA"/>
    <property type="match status" value="1"/>
</dbReference>
<evidence type="ECO:0000259" key="10">
    <source>
        <dbReference type="PROSITE" id="PS00300"/>
    </source>
</evidence>
<evidence type="ECO:0000256" key="1">
    <source>
        <dbReference type="ARBA" id="ARBA00022475"/>
    </source>
</evidence>
<name>A0A7C6ED57_UNCW3</name>
<evidence type="ECO:0000313" key="11">
    <source>
        <dbReference type="EMBL" id="HHS52399.1"/>
    </source>
</evidence>
<evidence type="ECO:0000256" key="3">
    <source>
        <dbReference type="ARBA" id="ARBA00022741"/>
    </source>
</evidence>
<protein>
    <recommendedName>
        <fullName evidence="9">Signal recognition particle receptor FtsY</fullName>
        <shortName evidence="9">SRP receptor</shortName>
        <ecNumber evidence="9">3.6.5.4</ecNumber>
    </recommendedName>
</protein>